<evidence type="ECO:0000256" key="2">
    <source>
        <dbReference type="ARBA" id="ARBA00006810"/>
    </source>
</evidence>
<evidence type="ECO:0000256" key="10">
    <source>
        <dbReference type="ARBA" id="ARBA00023310"/>
    </source>
</evidence>
<keyword evidence="7 11" id="KW-1133">Transmembrane helix</keyword>
<evidence type="ECO:0000256" key="9">
    <source>
        <dbReference type="ARBA" id="ARBA00023136"/>
    </source>
</evidence>
<protein>
    <recommendedName>
        <fullName evidence="11 12">ATP synthase subunit a</fullName>
    </recommendedName>
    <alternativeName>
        <fullName evidence="11">ATP synthase F0 sector subunit a</fullName>
    </alternativeName>
    <alternativeName>
        <fullName evidence="11">F-ATPase subunit 6</fullName>
    </alternativeName>
</protein>
<feature type="transmembrane region" description="Helical" evidence="11">
    <location>
        <begin position="222"/>
        <end position="246"/>
    </location>
</feature>
<gene>
    <name evidence="11 13" type="primary">atpB</name>
    <name evidence="13" type="ORF">HLV38_04290</name>
</gene>
<keyword evidence="4 11" id="KW-0138">CF(0)</keyword>
<dbReference type="GO" id="GO:0045259">
    <property type="term" value="C:proton-transporting ATP synthase complex"/>
    <property type="evidence" value="ECO:0007669"/>
    <property type="project" value="UniProtKB-KW"/>
</dbReference>
<sequence>MDPIAFVKENVGHLASSFDSAFVVSAGGVGITQYVLWMFITLALTLVVVLTAAKRLTLVPNNKFVTMIEMGFQFIRRDMGENIIGHGYKKHVPFLAALFFFILISNIMGLVPGAKTPTGALSITWALAIISFIYFNFWGIKKRGGIGYLKSLCPSGLPLWIAPVVWALEVLSTCLRALTLAVRLYGNMFAGHMALGVFSLFIFAFCSSAIQNFSVVDGGLTLVWLALLVAMYTMEVLVAFVQAYVFTMLSAVYIQLATTEH</sequence>
<comment type="similarity">
    <text evidence="2 11 12">Belongs to the ATPase A chain family.</text>
</comment>
<evidence type="ECO:0000256" key="7">
    <source>
        <dbReference type="ARBA" id="ARBA00022989"/>
    </source>
</evidence>
<dbReference type="Pfam" id="PF00119">
    <property type="entry name" value="ATP-synt_A"/>
    <property type="match status" value="1"/>
</dbReference>
<evidence type="ECO:0000256" key="6">
    <source>
        <dbReference type="ARBA" id="ARBA00022781"/>
    </source>
</evidence>
<evidence type="ECO:0000256" key="11">
    <source>
        <dbReference type="HAMAP-Rule" id="MF_01393"/>
    </source>
</evidence>
<keyword evidence="10 11" id="KW-0066">ATP synthesis</keyword>
<feature type="transmembrane region" description="Helical" evidence="11">
    <location>
        <begin position="34"/>
        <end position="53"/>
    </location>
</feature>
<dbReference type="InterPro" id="IPR000568">
    <property type="entry name" value="ATP_synth_F0_asu"/>
</dbReference>
<dbReference type="PROSITE" id="PS00449">
    <property type="entry name" value="ATPASE_A"/>
    <property type="match status" value="1"/>
</dbReference>
<dbReference type="GO" id="GO:0005886">
    <property type="term" value="C:plasma membrane"/>
    <property type="evidence" value="ECO:0007669"/>
    <property type="project" value="UniProtKB-SubCell"/>
</dbReference>
<evidence type="ECO:0000256" key="3">
    <source>
        <dbReference type="ARBA" id="ARBA00022448"/>
    </source>
</evidence>
<keyword evidence="9 11" id="KW-0472">Membrane</keyword>
<evidence type="ECO:0000256" key="12">
    <source>
        <dbReference type="RuleBase" id="RU000483"/>
    </source>
</evidence>
<dbReference type="CDD" id="cd00310">
    <property type="entry name" value="ATP-synt_Fo_a_6"/>
    <property type="match status" value="1"/>
</dbReference>
<keyword evidence="3 11" id="KW-0813">Transport</keyword>
<comment type="subcellular location">
    <subcellularLocation>
        <location evidence="11 12">Cell membrane</location>
        <topology evidence="11 12">Multi-pass membrane protein</topology>
    </subcellularLocation>
    <subcellularLocation>
        <location evidence="1">Membrane</location>
        <topology evidence="1">Multi-pass membrane protein</topology>
    </subcellularLocation>
</comment>
<dbReference type="KEGG" id="bwa:HLV38_04290"/>
<name>A0A6M8J9D7_9ACTN</name>
<keyword evidence="6 11" id="KW-0375">Hydrogen ion transport</keyword>
<evidence type="ECO:0000256" key="5">
    <source>
        <dbReference type="ARBA" id="ARBA00022692"/>
    </source>
</evidence>
<keyword evidence="8 11" id="KW-0406">Ion transport</keyword>
<dbReference type="InterPro" id="IPR023011">
    <property type="entry name" value="ATP_synth_F0_asu_AS"/>
</dbReference>
<dbReference type="InterPro" id="IPR035908">
    <property type="entry name" value="F0_ATP_A_sf"/>
</dbReference>
<dbReference type="SUPFAM" id="SSF81336">
    <property type="entry name" value="F1F0 ATP synthase subunit A"/>
    <property type="match status" value="1"/>
</dbReference>
<evidence type="ECO:0000256" key="8">
    <source>
        <dbReference type="ARBA" id="ARBA00023065"/>
    </source>
</evidence>
<accession>A0A6M8J9D7</accession>
<dbReference type="Proteomes" id="UP000503297">
    <property type="component" value="Chromosome"/>
</dbReference>
<dbReference type="PANTHER" id="PTHR11410:SF0">
    <property type="entry name" value="ATP SYNTHASE SUBUNIT A"/>
    <property type="match status" value="1"/>
</dbReference>
<feature type="transmembrane region" description="Helical" evidence="11">
    <location>
        <begin position="120"/>
        <end position="138"/>
    </location>
</feature>
<dbReference type="NCBIfam" id="TIGR01131">
    <property type="entry name" value="ATP_synt_6_or_A"/>
    <property type="match status" value="1"/>
</dbReference>
<evidence type="ECO:0000313" key="13">
    <source>
        <dbReference type="EMBL" id="QKF07422.1"/>
    </source>
</evidence>
<dbReference type="PRINTS" id="PR00123">
    <property type="entry name" value="ATPASEA"/>
</dbReference>
<dbReference type="RefSeq" id="WP_172163839.1">
    <property type="nucleotide sequence ID" value="NZ_CP053716.1"/>
</dbReference>
<dbReference type="PANTHER" id="PTHR11410">
    <property type="entry name" value="ATP SYNTHASE SUBUNIT A"/>
    <property type="match status" value="1"/>
</dbReference>
<dbReference type="Gene3D" id="1.20.120.220">
    <property type="entry name" value="ATP synthase, F0 complex, subunit A"/>
    <property type="match status" value="1"/>
</dbReference>
<dbReference type="AlphaFoldDB" id="A0A6M8J9D7"/>
<dbReference type="GO" id="GO:0046933">
    <property type="term" value="F:proton-transporting ATP synthase activity, rotational mechanism"/>
    <property type="evidence" value="ECO:0007669"/>
    <property type="project" value="UniProtKB-UniRule"/>
</dbReference>
<evidence type="ECO:0000256" key="1">
    <source>
        <dbReference type="ARBA" id="ARBA00004141"/>
    </source>
</evidence>
<keyword evidence="5 11" id="KW-0812">Transmembrane</keyword>
<feature type="transmembrane region" description="Helical" evidence="11">
    <location>
        <begin position="94"/>
        <end position="114"/>
    </location>
</feature>
<organism evidence="13 14">
    <name type="scientific">Berryella wangjianweii</name>
    <dbReference type="NCBI Taxonomy" id="2734634"/>
    <lineage>
        <taxon>Bacteria</taxon>
        <taxon>Bacillati</taxon>
        <taxon>Actinomycetota</taxon>
        <taxon>Coriobacteriia</taxon>
        <taxon>Eggerthellales</taxon>
        <taxon>Eggerthellaceae</taxon>
        <taxon>Berryella</taxon>
    </lineage>
</organism>
<reference evidence="14" key="1">
    <citation type="submission" date="2020-05" db="EMBL/GenBank/DDBJ databases">
        <title>Novel species in genus Nocardioides.</title>
        <authorList>
            <person name="Zhang G."/>
        </authorList>
    </citation>
    <scope>NUCLEOTIDE SEQUENCE [LARGE SCALE GENOMIC DNA]</scope>
    <source>
        <strain evidence="14">zg-1050</strain>
    </source>
</reference>
<keyword evidence="11" id="KW-1003">Cell membrane</keyword>
<feature type="transmembrane region" description="Helical" evidence="11">
    <location>
        <begin position="188"/>
        <end position="210"/>
    </location>
</feature>
<evidence type="ECO:0000313" key="14">
    <source>
        <dbReference type="Proteomes" id="UP000503297"/>
    </source>
</evidence>
<proteinExistence type="inferred from homology"/>
<dbReference type="InterPro" id="IPR045083">
    <property type="entry name" value="ATP_synth_F0_asu_bact/mt"/>
</dbReference>
<dbReference type="EMBL" id="CP053716">
    <property type="protein sequence ID" value="QKF07422.1"/>
    <property type="molecule type" value="Genomic_DNA"/>
</dbReference>
<keyword evidence="14" id="KW-1185">Reference proteome</keyword>
<dbReference type="HAMAP" id="MF_01393">
    <property type="entry name" value="ATP_synth_a_bact"/>
    <property type="match status" value="1"/>
</dbReference>
<comment type="function">
    <text evidence="11 12">Key component of the proton channel; it plays a direct role in the translocation of protons across the membrane.</text>
</comment>
<evidence type="ECO:0000256" key="4">
    <source>
        <dbReference type="ARBA" id="ARBA00022547"/>
    </source>
</evidence>